<dbReference type="EMBL" id="BAAALM010000007">
    <property type="protein sequence ID" value="GAA1204251.1"/>
    <property type="molecule type" value="Genomic_DNA"/>
</dbReference>
<accession>A0ABN1VBP7</accession>
<dbReference type="Gene3D" id="3.30.365.10">
    <property type="entry name" value="Aldehyde oxidase/xanthine dehydrogenase, molybdopterin binding domain"/>
    <property type="match status" value="2"/>
</dbReference>
<protein>
    <recommendedName>
        <fullName evidence="2">Aldehyde oxidase/xanthine dehydrogenase a/b hammerhead domain-containing protein</fullName>
    </recommendedName>
</protein>
<dbReference type="InterPro" id="IPR000674">
    <property type="entry name" value="Ald_Oxase/Xan_DH_a/b"/>
</dbReference>
<evidence type="ECO:0000313" key="3">
    <source>
        <dbReference type="EMBL" id="GAA1204251.1"/>
    </source>
</evidence>
<keyword evidence="4" id="KW-1185">Reference proteome</keyword>
<name>A0ABN1VBP7_9PSEU</name>
<dbReference type="InterPro" id="IPR036856">
    <property type="entry name" value="Ald_Oxase/Xan_DH_a/b_sf"/>
</dbReference>
<comment type="caution">
    <text evidence="3">The sequence shown here is derived from an EMBL/GenBank/DDBJ whole genome shotgun (WGS) entry which is preliminary data.</text>
</comment>
<evidence type="ECO:0000259" key="2">
    <source>
        <dbReference type="SMART" id="SM01008"/>
    </source>
</evidence>
<dbReference type="Pfam" id="PF01315">
    <property type="entry name" value="Ald_Xan_dh_C"/>
    <property type="match status" value="1"/>
</dbReference>
<sequence>MTTIGGHTAVSAANGIGTSPARPDGTRKVRREFAYSSDLRHEDMLWGATLRSPHPHARITGVDISAAVAVPGVHAVLTHDDVPGLNRYGLEHPDQPVLAADVVRYRGEPVAVVAADHPETAQRAVKLIGVGYDVLDPVTDAEDVVHGDAAALHPGGNVVRHVPIRRGRPARLSRSTAELHLDGGKLASTADGVLADLVDVLGEVQFDETVEWRHRPNEALDPETGQGNAHVQYGFAAHVQYGFAAHVQYGFAAHRAVVDVDTELGLVKVVSLDCRCEAPCCGSRGPCCRFRGSCCGSAGVWCPARGTTSGIVGTRVDNTGSGADNMVTRMRNTVP</sequence>
<dbReference type="PANTHER" id="PTHR11908">
    <property type="entry name" value="XANTHINE DEHYDROGENASE"/>
    <property type="match status" value="1"/>
</dbReference>
<dbReference type="Proteomes" id="UP001500467">
    <property type="component" value="Unassembled WGS sequence"/>
</dbReference>
<dbReference type="InterPro" id="IPR016208">
    <property type="entry name" value="Ald_Oxase/xanthine_DH-like"/>
</dbReference>
<reference evidence="3 4" key="1">
    <citation type="journal article" date="2019" name="Int. J. Syst. Evol. Microbiol.">
        <title>The Global Catalogue of Microorganisms (GCM) 10K type strain sequencing project: providing services to taxonomists for standard genome sequencing and annotation.</title>
        <authorList>
            <consortium name="The Broad Institute Genomics Platform"/>
            <consortium name="The Broad Institute Genome Sequencing Center for Infectious Disease"/>
            <person name="Wu L."/>
            <person name="Ma J."/>
        </authorList>
    </citation>
    <scope>NUCLEOTIDE SEQUENCE [LARGE SCALE GENOMIC DNA]</scope>
    <source>
        <strain evidence="3 4">JCM 13022</strain>
    </source>
</reference>
<dbReference type="SMART" id="SM01008">
    <property type="entry name" value="Ald_Xan_dh_C"/>
    <property type="match status" value="1"/>
</dbReference>
<dbReference type="Gene3D" id="3.90.1170.50">
    <property type="entry name" value="Aldehyde oxidase/xanthine dehydrogenase, a/b hammerhead"/>
    <property type="match status" value="1"/>
</dbReference>
<feature type="region of interest" description="Disordered" evidence="1">
    <location>
        <begin position="1"/>
        <end position="28"/>
    </location>
</feature>
<dbReference type="PANTHER" id="PTHR11908:SF157">
    <property type="entry name" value="XANTHINE DEHYDROGENASE SUBUNIT D-RELATED"/>
    <property type="match status" value="1"/>
</dbReference>
<proteinExistence type="predicted"/>
<organism evidence="3 4">
    <name type="scientific">Prauserella alba</name>
    <dbReference type="NCBI Taxonomy" id="176898"/>
    <lineage>
        <taxon>Bacteria</taxon>
        <taxon>Bacillati</taxon>
        <taxon>Actinomycetota</taxon>
        <taxon>Actinomycetes</taxon>
        <taxon>Pseudonocardiales</taxon>
        <taxon>Pseudonocardiaceae</taxon>
        <taxon>Prauserella</taxon>
    </lineage>
</organism>
<dbReference type="SUPFAM" id="SSF54665">
    <property type="entry name" value="CO dehydrogenase molybdoprotein N-domain-like"/>
    <property type="match status" value="1"/>
</dbReference>
<evidence type="ECO:0000313" key="4">
    <source>
        <dbReference type="Proteomes" id="UP001500467"/>
    </source>
</evidence>
<feature type="domain" description="Aldehyde oxidase/xanthine dehydrogenase a/b hammerhead" evidence="2">
    <location>
        <begin position="30"/>
        <end position="136"/>
    </location>
</feature>
<evidence type="ECO:0000256" key="1">
    <source>
        <dbReference type="SAM" id="MobiDB-lite"/>
    </source>
</evidence>
<gene>
    <name evidence="3" type="ORF">GCM10009675_22950</name>
</gene>